<keyword evidence="5 7" id="KW-1133">Transmembrane helix</keyword>
<dbReference type="OrthoDB" id="2677128at2"/>
<evidence type="ECO:0000313" key="9">
    <source>
        <dbReference type="EMBL" id="SEO85766.1"/>
    </source>
</evidence>
<dbReference type="AlphaFoldDB" id="A0A1H8T503"/>
<dbReference type="EMBL" id="FOCL01000014">
    <property type="protein sequence ID" value="SEO85766.1"/>
    <property type="molecule type" value="Genomic_DNA"/>
</dbReference>
<keyword evidence="4 7" id="KW-0812">Transmembrane</keyword>
<evidence type="ECO:0000313" key="10">
    <source>
        <dbReference type="Proteomes" id="UP000198942"/>
    </source>
</evidence>
<name>A0A1H8T503_9SPHI</name>
<evidence type="ECO:0000259" key="8">
    <source>
        <dbReference type="Pfam" id="PF13813"/>
    </source>
</evidence>
<feature type="transmembrane region" description="Helical" evidence="7">
    <location>
        <begin position="291"/>
        <end position="310"/>
    </location>
</feature>
<dbReference type="Proteomes" id="UP000198942">
    <property type="component" value="Unassembled WGS sequence"/>
</dbReference>
<comment type="pathway">
    <text evidence="2">Secondary metabolite biosynthesis.</text>
</comment>
<dbReference type="GO" id="GO:0006629">
    <property type="term" value="P:lipid metabolic process"/>
    <property type="evidence" value="ECO:0007669"/>
    <property type="project" value="InterPro"/>
</dbReference>
<feature type="transmembrane region" description="Helical" evidence="7">
    <location>
        <begin position="151"/>
        <end position="171"/>
    </location>
</feature>
<feature type="transmembrane region" description="Helical" evidence="7">
    <location>
        <begin position="255"/>
        <end position="271"/>
    </location>
</feature>
<evidence type="ECO:0000256" key="1">
    <source>
        <dbReference type="ARBA" id="ARBA00004141"/>
    </source>
</evidence>
<evidence type="ECO:0000256" key="3">
    <source>
        <dbReference type="ARBA" id="ARBA00022679"/>
    </source>
</evidence>
<dbReference type="PANTHER" id="PTHR31595">
    <property type="entry name" value="LONG-CHAIN-ALCOHOL O-FATTY-ACYLTRANSFERASE 3-RELATED"/>
    <property type="match status" value="1"/>
</dbReference>
<dbReference type="InterPro" id="IPR032805">
    <property type="entry name" value="Wax_synthase_dom"/>
</dbReference>
<dbReference type="GO" id="GO:0008374">
    <property type="term" value="F:O-acyltransferase activity"/>
    <property type="evidence" value="ECO:0007669"/>
    <property type="project" value="InterPro"/>
</dbReference>
<evidence type="ECO:0000256" key="6">
    <source>
        <dbReference type="ARBA" id="ARBA00023136"/>
    </source>
</evidence>
<evidence type="ECO:0000256" key="5">
    <source>
        <dbReference type="ARBA" id="ARBA00022989"/>
    </source>
</evidence>
<evidence type="ECO:0000256" key="2">
    <source>
        <dbReference type="ARBA" id="ARBA00005179"/>
    </source>
</evidence>
<feature type="transmembrane region" description="Helical" evidence="7">
    <location>
        <begin position="127"/>
        <end position="145"/>
    </location>
</feature>
<keyword evidence="6 7" id="KW-0472">Membrane</keyword>
<comment type="subcellular location">
    <subcellularLocation>
        <location evidence="1">Membrane</location>
        <topology evidence="1">Multi-pass membrane protein</topology>
    </subcellularLocation>
</comment>
<feature type="transmembrane region" description="Helical" evidence="7">
    <location>
        <begin position="7"/>
        <end position="26"/>
    </location>
</feature>
<dbReference type="InterPro" id="IPR044851">
    <property type="entry name" value="Wax_synthase"/>
</dbReference>
<evidence type="ECO:0000256" key="4">
    <source>
        <dbReference type="ARBA" id="ARBA00022692"/>
    </source>
</evidence>
<dbReference type="GO" id="GO:0016020">
    <property type="term" value="C:membrane"/>
    <property type="evidence" value="ECO:0007669"/>
    <property type="project" value="UniProtKB-SubCell"/>
</dbReference>
<organism evidence="9 10">
    <name type="scientific">Mucilaginibacter gossypiicola</name>
    <dbReference type="NCBI Taxonomy" id="551995"/>
    <lineage>
        <taxon>Bacteria</taxon>
        <taxon>Pseudomonadati</taxon>
        <taxon>Bacteroidota</taxon>
        <taxon>Sphingobacteriia</taxon>
        <taxon>Sphingobacteriales</taxon>
        <taxon>Sphingobacteriaceae</taxon>
        <taxon>Mucilaginibacter</taxon>
    </lineage>
</organism>
<keyword evidence="10" id="KW-1185">Reference proteome</keyword>
<proteinExistence type="predicted"/>
<gene>
    <name evidence="9" type="ORF">SAMN05192574_114108</name>
</gene>
<keyword evidence="3 9" id="KW-0808">Transferase</keyword>
<dbReference type="Pfam" id="PF13813">
    <property type="entry name" value="MBOAT_2"/>
    <property type="match status" value="1"/>
</dbReference>
<feature type="transmembrane region" description="Helical" evidence="7">
    <location>
        <begin position="230"/>
        <end position="249"/>
    </location>
</feature>
<accession>A0A1H8T503</accession>
<reference evidence="10" key="1">
    <citation type="submission" date="2016-10" db="EMBL/GenBank/DDBJ databases">
        <authorList>
            <person name="Varghese N."/>
            <person name="Submissions S."/>
        </authorList>
    </citation>
    <scope>NUCLEOTIDE SEQUENCE [LARGE SCALE GENOMIC DNA]</scope>
    <source>
        <strain evidence="10">Gh-48</strain>
    </source>
</reference>
<protein>
    <submittedName>
        <fullName evidence="9">Alginate O-acetyltransferase complex protein AlgI</fullName>
    </submittedName>
</protein>
<dbReference type="STRING" id="551995.SAMN05192574_114108"/>
<feature type="domain" description="Wax synthase" evidence="8">
    <location>
        <begin position="188"/>
        <end position="253"/>
    </location>
</feature>
<feature type="transmembrane region" description="Helical" evidence="7">
    <location>
        <begin position="32"/>
        <end position="49"/>
    </location>
</feature>
<dbReference type="PANTHER" id="PTHR31595:SF57">
    <property type="entry name" value="OS04G0481900 PROTEIN"/>
    <property type="match status" value="1"/>
</dbReference>
<dbReference type="RefSeq" id="WP_091219737.1">
    <property type="nucleotide sequence ID" value="NZ_FOCL01000014.1"/>
</dbReference>
<sequence>MQNILIHVVYFAVINLALVLLGYVFVKRELVWPGWLSMLLVIPVVYCIFNHEHPVLKMLGIIATTFTGMKVITATVDYSSKKTKLKFIPWLAFAVGWAGMRAQPFETLGQQALPNAWTMIRFGISRVIGGLLLIVLAHGIVVLHFDTGVTYFLVSPLLLVALSLILHFGLLSIGAGQWRLMGVNTYYLFRQPAKSMSLTEFWGKRWNLAFIEMTTITIFRLLRNKIGRGGALAVAFLFSGLLHELALSVPVNSGYGLPMLYFVIQGVVLLVEKKLIRRNIAFLKHPILARLWLFFWLVVPMPLLFHAQFIKLVVWPLGGFI</sequence>
<evidence type="ECO:0000256" key="7">
    <source>
        <dbReference type="SAM" id="Phobius"/>
    </source>
</evidence>